<keyword evidence="1" id="KW-0732">Signal</keyword>
<evidence type="ECO:0000256" key="1">
    <source>
        <dbReference type="SAM" id="SignalP"/>
    </source>
</evidence>
<dbReference type="EMBL" id="GBXM01058820">
    <property type="protein sequence ID" value="JAH49757.1"/>
    <property type="molecule type" value="Transcribed_RNA"/>
</dbReference>
<proteinExistence type="predicted"/>
<sequence>MFAVKCTLISDGCLVLCVSSVGSSTTSMTQVFCLSVNHWLRSKVRLGQNILYRI</sequence>
<reference evidence="2" key="2">
    <citation type="journal article" date="2015" name="Fish Shellfish Immunol.">
        <title>Early steps in the European eel (Anguilla anguilla)-Vibrio vulnificus interaction in the gills: Role of the RtxA13 toxin.</title>
        <authorList>
            <person name="Callol A."/>
            <person name="Pajuelo D."/>
            <person name="Ebbesson L."/>
            <person name="Teles M."/>
            <person name="MacKenzie S."/>
            <person name="Amaro C."/>
        </authorList>
    </citation>
    <scope>NUCLEOTIDE SEQUENCE</scope>
</reference>
<evidence type="ECO:0000313" key="2">
    <source>
        <dbReference type="EMBL" id="JAH49757.1"/>
    </source>
</evidence>
<feature type="chain" id="PRO_5002432565" evidence="1">
    <location>
        <begin position="24"/>
        <end position="54"/>
    </location>
</feature>
<reference evidence="2" key="1">
    <citation type="submission" date="2014-11" db="EMBL/GenBank/DDBJ databases">
        <authorList>
            <person name="Amaro Gonzalez C."/>
        </authorList>
    </citation>
    <scope>NUCLEOTIDE SEQUENCE</scope>
</reference>
<name>A0A0E9T8N6_ANGAN</name>
<organism evidence="2">
    <name type="scientific">Anguilla anguilla</name>
    <name type="common">European freshwater eel</name>
    <name type="synonym">Muraena anguilla</name>
    <dbReference type="NCBI Taxonomy" id="7936"/>
    <lineage>
        <taxon>Eukaryota</taxon>
        <taxon>Metazoa</taxon>
        <taxon>Chordata</taxon>
        <taxon>Craniata</taxon>
        <taxon>Vertebrata</taxon>
        <taxon>Euteleostomi</taxon>
        <taxon>Actinopterygii</taxon>
        <taxon>Neopterygii</taxon>
        <taxon>Teleostei</taxon>
        <taxon>Anguilliformes</taxon>
        <taxon>Anguillidae</taxon>
        <taxon>Anguilla</taxon>
    </lineage>
</organism>
<accession>A0A0E9T8N6</accession>
<feature type="signal peptide" evidence="1">
    <location>
        <begin position="1"/>
        <end position="23"/>
    </location>
</feature>
<dbReference type="AlphaFoldDB" id="A0A0E9T8N6"/>
<protein>
    <submittedName>
        <fullName evidence="2">Uncharacterized protein</fullName>
    </submittedName>
</protein>